<dbReference type="RefSeq" id="WP_201923367.1">
    <property type="nucleotide sequence ID" value="NZ_BAABAX010000002.1"/>
</dbReference>
<keyword evidence="2" id="KW-1185">Reference proteome</keyword>
<evidence type="ECO:0000313" key="1">
    <source>
        <dbReference type="EMBL" id="MBL0685346.1"/>
    </source>
</evidence>
<dbReference type="Proteomes" id="UP000651057">
    <property type="component" value="Unassembled WGS sequence"/>
</dbReference>
<comment type="caution">
    <text evidence="1">The sequence shown here is derived from an EMBL/GenBank/DDBJ whole genome shotgun (WGS) entry which is preliminary data.</text>
</comment>
<reference evidence="1" key="1">
    <citation type="submission" date="2021-01" db="EMBL/GenBank/DDBJ databases">
        <authorList>
            <person name="Zhong Y.L."/>
        </authorList>
    </citation>
    <scope>NUCLEOTIDE SEQUENCE</scope>
    <source>
        <strain evidence="1">KCTC 23302</strain>
    </source>
</reference>
<evidence type="ECO:0008006" key="3">
    <source>
        <dbReference type="Google" id="ProtNLM"/>
    </source>
</evidence>
<protein>
    <recommendedName>
        <fullName evidence="3">MACPF domain-containing protein</fullName>
    </recommendedName>
</protein>
<evidence type="ECO:0000313" key="2">
    <source>
        <dbReference type="Proteomes" id="UP000651057"/>
    </source>
</evidence>
<gene>
    <name evidence="1" type="ORF">JJQ60_17565</name>
</gene>
<name>A0A937DCV1_9FLAO</name>
<dbReference type="AlphaFoldDB" id="A0A937DCV1"/>
<dbReference type="EMBL" id="JAERQJ010000008">
    <property type="protein sequence ID" value="MBL0685346.1"/>
    <property type="molecule type" value="Genomic_DNA"/>
</dbReference>
<proteinExistence type="predicted"/>
<organism evidence="1 2">
    <name type="scientific">Aquimarina mytili</name>
    <dbReference type="NCBI Taxonomy" id="874423"/>
    <lineage>
        <taxon>Bacteria</taxon>
        <taxon>Pseudomonadati</taxon>
        <taxon>Bacteroidota</taxon>
        <taxon>Flavobacteriia</taxon>
        <taxon>Flavobacteriales</taxon>
        <taxon>Flavobacteriaceae</taxon>
        <taxon>Aquimarina</taxon>
    </lineage>
</organism>
<sequence length="722" mass="80309">MSKIKTSNPLFGVTIGSIISSKEGEFKGSVVSNPINSMISQQESYKSMTGKSSYVYSDEMNQGVLGVSGSYGVSGVSKLKSSVSAYIGESSAVSSKSVSVNYNAISIGGIEYINFEELTASEFLASLKLGCQQSLLSVLDSYNAIIAETSNLDVELEHALTSDDYKYKGLKELVSEWIEKSEKFTYEYEDGIVVGITWGAYGGVKMLMTSSSEADSWKYGGQANFSYVNPFTSVAVKATYDGSQSSSGAKVDVNCTSYVSGAILSPQIDKWFDQVENKSFSELAEIKVMDKAPDMKISEGAPEIPDFEKPEPSDDIVSKVGEIKDLNGLKALAMASAFDKAQKTNPKLTLDEFLRESEKPANTKELSSFRKVIQENKIDTLTFPLDKESKPKSSLVRKNLRQEQKSDSSGYVPLGVWVANWADIFPWMAQGYYNSIDNIEGQKAVRERVMLQDYQTLSKLYYIANSSGIVEFRRKDSLLPRVRSLDIADAFANAAANMQNNLGDTETIKEIYETLGPVAKDIYVLWNEIAFLRNCELGMGLIKNNKTIGNPSEKDGDRQKYKLNSCDFDGKNHVAFSRFYKVLPLITPDKDIWAFGPEMGGLSSVFDSEAIFSKPGRIKYISFEYDVEEKILFSDNDIKLYPIPFSASENVPWKGMSVSTNIKSMSGFNKNLKVLNEQLDKLKAWTFSSDNWDKNWSGKDAYQQKNIKKQYVGLIEEPKNVF</sequence>
<accession>A0A937DCV1</accession>